<reference evidence="6 7" key="1">
    <citation type="journal article" date="2013" name="BMC Genomics">
        <title>Reconstruction of the lipid metabolism for the microalga Monoraphidium neglectum from its genome sequence reveals characteristics suitable for biofuel production.</title>
        <authorList>
            <person name="Bogen C."/>
            <person name="Al-Dilaimi A."/>
            <person name="Albersmeier A."/>
            <person name="Wichmann J."/>
            <person name="Grundmann M."/>
            <person name="Rupp O."/>
            <person name="Lauersen K.J."/>
            <person name="Blifernez-Klassen O."/>
            <person name="Kalinowski J."/>
            <person name="Goesmann A."/>
            <person name="Mussgnug J.H."/>
            <person name="Kruse O."/>
        </authorList>
    </citation>
    <scope>NUCLEOTIDE SEQUENCE [LARGE SCALE GENOMIC DNA]</scope>
    <source>
        <strain evidence="6 7">SAG 48.87</strain>
    </source>
</reference>
<keyword evidence="5" id="KW-0732">Signal</keyword>
<gene>
    <name evidence="6" type="ORF">MNEG_5816</name>
</gene>
<dbReference type="InterPro" id="IPR036430">
    <property type="entry name" value="RNase_T2-like_sf"/>
</dbReference>
<proteinExistence type="inferred from homology"/>
<dbReference type="PANTHER" id="PTHR11240">
    <property type="entry name" value="RIBONUCLEASE T2"/>
    <property type="match status" value="1"/>
</dbReference>
<dbReference type="PANTHER" id="PTHR11240:SF22">
    <property type="entry name" value="RIBONUCLEASE T2"/>
    <property type="match status" value="1"/>
</dbReference>
<dbReference type="Gene3D" id="3.90.730.10">
    <property type="entry name" value="Ribonuclease T2-like"/>
    <property type="match status" value="1"/>
</dbReference>
<dbReference type="CDD" id="cd01061">
    <property type="entry name" value="RNase_T2_euk"/>
    <property type="match status" value="1"/>
</dbReference>
<dbReference type="PROSITE" id="PS00530">
    <property type="entry name" value="RNASE_T2_1"/>
    <property type="match status" value="1"/>
</dbReference>
<dbReference type="InterPro" id="IPR033697">
    <property type="entry name" value="Ribonuclease_T2_eukaryotic"/>
</dbReference>
<protein>
    <submittedName>
        <fullName evidence="6">Uncharacterized protein</fullName>
    </submittedName>
</protein>
<accession>A0A0D2L504</accession>
<feature type="active site" evidence="3">
    <location>
        <position position="97"/>
    </location>
</feature>
<dbReference type="InterPro" id="IPR001568">
    <property type="entry name" value="RNase_T2-like"/>
</dbReference>
<dbReference type="InterPro" id="IPR033130">
    <property type="entry name" value="RNase_T2_His_AS_2"/>
</dbReference>
<comment type="similarity">
    <text evidence="1 4">Belongs to the RNase T2 family.</text>
</comment>
<evidence type="ECO:0000256" key="4">
    <source>
        <dbReference type="RuleBase" id="RU004328"/>
    </source>
</evidence>
<sequence>MARISAVVAFVICGTFILAQLVHVKAVEPLGSAGTAPNAARTTTPNDFCPRRSCRSRERGDLGFDYYLLARQWLGTVCAHEDCVNPPETSDFQFTLHGLWPECLSQDVAPDYPQCCDSSAAFSYSKISDLAPQLKTEWPSYKSTNGSGFWQHEWAKHGTCAMANGGVADEHDYFARALELHERFNIEDALSQEGITPDATRAYPGRQLYDALRRHLGHEALFFCDAQGNLGHVETCLDLQLRPMDCPDAPDFALARRRAAGAGSVGESYLNACRRDVKIPPLGQARSAASRRNIAPPPGPAHPAARGAAAAARGVGVKAGEWAAGCWQGLAVAAAAAVLMACLAALGRCPDEHKGGGHQRPLLA</sequence>
<dbReference type="OrthoDB" id="435754at2759"/>
<dbReference type="Pfam" id="PF00445">
    <property type="entry name" value="Ribonuclease_T2"/>
    <property type="match status" value="1"/>
</dbReference>
<keyword evidence="2" id="KW-1015">Disulfide bond</keyword>
<feature type="signal peptide" evidence="5">
    <location>
        <begin position="1"/>
        <end position="26"/>
    </location>
</feature>
<dbReference type="GeneID" id="25738693"/>
<dbReference type="GO" id="GO:0033897">
    <property type="term" value="F:ribonuclease T2 activity"/>
    <property type="evidence" value="ECO:0007669"/>
    <property type="project" value="InterPro"/>
</dbReference>
<dbReference type="EMBL" id="KK101112">
    <property type="protein sequence ID" value="KIZ02139.1"/>
    <property type="molecule type" value="Genomic_DNA"/>
</dbReference>
<evidence type="ECO:0000256" key="1">
    <source>
        <dbReference type="ARBA" id="ARBA00007469"/>
    </source>
</evidence>
<feature type="chain" id="PRO_5002246659" evidence="5">
    <location>
        <begin position="27"/>
        <end position="364"/>
    </location>
</feature>
<evidence type="ECO:0000313" key="6">
    <source>
        <dbReference type="EMBL" id="KIZ02139.1"/>
    </source>
</evidence>
<dbReference type="RefSeq" id="XP_013901158.1">
    <property type="nucleotide sequence ID" value="XM_014045704.1"/>
</dbReference>
<evidence type="ECO:0000256" key="2">
    <source>
        <dbReference type="ARBA" id="ARBA00023157"/>
    </source>
</evidence>
<dbReference type="PROSITE" id="PS00531">
    <property type="entry name" value="RNASE_T2_2"/>
    <property type="match status" value="1"/>
</dbReference>
<organism evidence="6 7">
    <name type="scientific">Monoraphidium neglectum</name>
    <dbReference type="NCBI Taxonomy" id="145388"/>
    <lineage>
        <taxon>Eukaryota</taxon>
        <taxon>Viridiplantae</taxon>
        <taxon>Chlorophyta</taxon>
        <taxon>core chlorophytes</taxon>
        <taxon>Chlorophyceae</taxon>
        <taxon>CS clade</taxon>
        <taxon>Sphaeropleales</taxon>
        <taxon>Selenastraceae</taxon>
        <taxon>Monoraphidium</taxon>
    </lineage>
</organism>
<dbReference type="GO" id="GO:0005576">
    <property type="term" value="C:extracellular region"/>
    <property type="evidence" value="ECO:0007669"/>
    <property type="project" value="TreeGrafter"/>
</dbReference>
<dbReference type="KEGG" id="mng:MNEG_5816"/>
<keyword evidence="7" id="KW-1185">Reference proteome</keyword>
<dbReference type="GO" id="GO:0006401">
    <property type="term" value="P:RNA catabolic process"/>
    <property type="evidence" value="ECO:0007669"/>
    <property type="project" value="TreeGrafter"/>
</dbReference>
<dbReference type="GO" id="GO:0003723">
    <property type="term" value="F:RNA binding"/>
    <property type="evidence" value="ECO:0007669"/>
    <property type="project" value="InterPro"/>
</dbReference>
<evidence type="ECO:0000313" key="7">
    <source>
        <dbReference type="Proteomes" id="UP000054498"/>
    </source>
</evidence>
<dbReference type="SUPFAM" id="SSF55895">
    <property type="entry name" value="Ribonuclease Rh-like"/>
    <property type="match status" value="1"/>
</dbReference>
<name>A0A0D2L504_9CHLO</name>
<dbReference type="STRING" id="145388.A0A0D2L504"/>
<dbReference type="Proteomes" id="UP000054498">
    <property type="component" value="Unassembled WGS sequence"/>
</dbReference>
<dbReference type="InterPro" id="IPR018188">
    <property type="entry name" value="RNase_T2_His_AS_1"/>
</dbReference>
<dbReference type="AlphaFoldDB" id="A0A0D2L504"/>
<feature type="active site" evidence="3">
    <location>
        <position position="153"/>
    </location>
</feature>
<feature type="active site" evidence="3">
    <location>
        <position position="157"/>
    </location>
</feature>
<evidence type="ECO:0000256" key="5">
    <source>
        <dbReference type="SAM" id="SignalP"/>
    </source>
</evidence>
<evidence type="ECO:0000256" key="3">
    <source>
        <dbReference type="PIRSR" id="PIRSR633697-1"/>
    </source>
</evidence>